<dbReference type="SMART" id="SM00333">
    <property type="entry name" value="TUDOR"/>
    <property type="match status" value="1"/>
</dbReference>
<gene>
    <name evidence="6" type="primary">LOC100368406</name>
</gene>
<sequence length="779" mass="87123">MAARSTVLVGVTTGAAACLVGAYWYLRKKTVNAVVTAKTPKGLFDVSSICDDVNVDTQKRSLQWSVEAALGNQDAEVLKDDSELIEYSAKDKEPLLEFDGNVDFDENTLQQCTQTVQSQTEALEQTETEENSLIPSENVEGEKSESLVVTDQLLHKSQDSVENVLEFDSITVHRNKLENRENMKGVESDECEVVPQREMMQDFEETTTQHENQPQGMQDVEETTTRHENQPQGMQDVAESWDECADVTVSDETLECKSVECELANNQDNDINDSSVPVTCLPECVDTASYLPTEEVEQKQQSTRVDSLEPVENEDAMVTETVKEWGDSVSEEEQSEEATKVEYEDNTVVELKESSSEWGLIMQDQTEPVTEMVVEDDSIEVIEQEPEFNQSLSPEYLPEEMGYYQDMEHGMMGNGSSLLYDSVQYDPVIYTDTSPQMYYNNNTCNVQYGEDMNTSPIVNGSDVYSVTENVSDVSSSDSGASGTNNQQEQTQITYEFEFPTCECGRLIGRLGKNIKHLRQQSGTVIIMKKIPFDKDFQICSITGTQSQLDIALSLIAKKFPKVDITRSASPIGCGSLELQLAIPEDICADVIVTNITTAGHIFVQQPMNPSFASLSNLNAAMAMCYNPPAVTPDIIEPVQVGTICACSRGAWYRCQIVEVNADTNEVDIKYLDYGGYEQVNVRELKKIHTDFMALPFQATECYMAYISPLEDEEYFSQESEIALEEITMSGAPIQIQVVDYADDGIPMVDMYAYPNNKMCYVNRELVDRGLVSWEERPEV</sequence>
<feature type="domain" description="Tudor" evidence="4">
    <location>
        <begin position="637"/>
        <end position="694"/>
    </location>
</feature>
<dbReference type="InterPro" id="IPR036612">
    <property type="entry name" value="KH_dom_type_1_sf"/>
</dbReference>
<dbReference type="CDD" id="cd20407">
    <property type="entry name" value="Tudor_AKAP1"/>
    <property type="match status" value="1"/>
</dbReference>
<name>A0ABM0GK74_SACKO</name>
<dbReference type="PANTHER" id="PTHR22948:SF65">
    <property type="entry name" value="A-KINASE ANCHORING PROTEIN 1"/>
    <property type="match status" value="1"/>
</dbReference>
<dbReference type="InterPro" id="IPR047368">
    <property type="entry name" value="KH-I_AKAP1"/>
</dbReference>
<dbReference type="Gene3D" id="2.30.30.140">
    <property type="match status" value="1"/>
</dbReference>
<dbReference type="Proteomes" id="UP000694865">
    <property type="component" value="Unplaced"/>
</dbReference>
<dbReference type="PROSITE" id="PS51257">
    <property type="entry name" value="PROKAR_LIPOPROTEIN"/>
    <property type="match status" value="1"/>
</dbReference>
<keyword evidence="3" id="KW-1133">Transmembrane helix</keyword>
<evidence type="ECO:0000259" key="4">
    <source>
        <dbReference type="PROSITE" id="PS50304"/>
    </source>
</evidence>
<dbReference type="Pfam" id="PF00013">
    <property type="entry name" value="KH_1"/>
    <property type="match status" value="1"/>
</dbReference>
<evidence type="ECO:0000256" key="2">
    <source>
        <dbReference type="SAM" id="MobiDB-lite"/>
    </source>
</evidence>
<dbReference type="RefSeq" id="XP_002731683.1">
    <property type="nucleotide sequence ID" value="XM_002731637.2"/>
</dbReference>
<dbReference type="Gene3D" id="2.40.50.90">
    <property type="match status" value="1"/>
</dbReference>
<dbReference type="InterPro" id="IPR002999">
    <property type="entry name" value="Tudor"/>
</dbReference>
<accession>A0ABM0GK74</accession>
<evidence type="ECO:0000256" key="3">
    <source>
        <dbReference type="SAM" id="Phobius"/>
    </source>
</evidence>
<keyword evidence="3" id="KW-0472">Membrane</keyword>
<keyword evidence="5" id="KW-1185">Reference proteome</keyword>
<dbReference type="PANTHER" id="PTHR22948">
    <property type="entry name" value="TUDOR DOMAIN CONTAINING PROTEIN"/>
    <property type="match status" value="1"/>
</dbReference>
<dbReference type="InterPro" id="IPR047367">
    <property type="entry name" value="Tudor_AKAP1"/>
</dbReference>
<dbReference type="Gene3D" id="3.30.1370.10">
    <property type="entry name" value="K Homology domain, type 1"/>
    <property type="match status" value="1"/>
</dbReference>
<evidence type="ECO:0000313" key="6">
    <source>
        <dbReference type="RefSeq" id="XP_002731683.1"/>
    </source>
</evidence>
<feature type="region of interest" description="Disordered" evidence="2">
    <location>
        <begin position="121"/>
        <end position="143"/>
    </location>
</feature>
<dbReference type="PROSITE" id="PS50084">
    <property type="entry name" value="KH_TYPE_1"/>
    <property type="match status" value="1"/>
</dbReference>
<evidence type="ECO:0000313" key="5">
    <source>
        <dbReference type="Proteomes" id="UP000694865"/>
    </source>
</evidence>
<dbReference type="PROSITE" id="PS50304">
    <property type="entry name" value="TUDOR"/>
    <property type="match status" value="1"/>
</dbReference>
<feature type="compositionally biased region" description="Low complexity" evidence="2">
    <location>
        <begin position="469"/>
        <end position="485"/>
    </location>
</feature>
<feature type="region of interest" description="Disordered" evidence="2">
    <location>
        <begin position="469"/>
        <end position="488"/>
    </location>
</feature>
<protein>
    <submittedName>
        <fullName evidence="6">Midasin-like</fullName>
    </submittedName>
</protein>
<feature type="transmembrane region" description="Helical" evidence="3">
    <location>
        <begin position="7"/>
        <end position="26"/>
    </location>
</feature>
<proteinExistence type="predicted"/>
<dbReference type="SUPFAM" id="SSF63748">
    <property type="entry name" value="Tudor/PWWP/MBT"/>
    <property type="match status" value="1"/>
</dbReference>
<feature type="region of interest" description="Disordered" evidence="2">
    <location>
        <begin position="203"/>
        <end position="232"/>
    </location>
</feature>
<keyword evidence="3" id="KW-0812">Transmembrane</keyword>
<dbReference type="GeneID" id="100368406"/>
<dbReference type="InterPro" id="IPR050621">
    <property type="entry name" value="Tudor_domain_containing"/>
</dbReference>
<dbReference type="Pfam" id="PF00567">
    <property type="entry name" value="TUDOR"/>
    <property type="match status" value="1"/>
</dbReference>
<dbReference type="SMART" id="SM00322">
    <property type="entry name" value="KH"/>
    <property type="match status" value="1"/>
</dbReference>
<reference evidence="6" key="1">
    <citation type="submission" date="2025-08" db="UniProtKB">
        <authorList>
            <consortium name="RefSeq"/>
        </authorList>
    </citation>
    <scope>IDENTIFICATION</scope>
    <source>
        <tissue evidence="6">Testes</tissue>
    </source>
</reference>
<dbReference type="InterPro" id="IPR004088">
    <property type="entry name" value="KH_dom_type_1"/>
</dbReference>
<dbReference type="SUPFAM" id="SSF54791">
    <property type="entry name" value="Eukaryotic type KH-domain (KH-domain type I)"/>
    <property type="match status" value="1"/>
</dbReference>
<dbReference type="InterPro" id="IPR004087">
    <property type="entry name" value="KH_dom"/>
</dbReference>
<dbReference type="InterPro" id="IPR035437">
    <property type="entry name" value="SNase_OB-fold_sf"/>
</dbReference>
<evidence type="ECO:0000256" key="1">
    <source>
        <dbReference type="PROSITE-ProRule" id="PRU00117"/>
    </source>
</evidence>
<organism evidence="5 6">
    <name type="scientific">Saccoglossus kowalevskii</name>
    <name type="common">Acorn worm</name>
    <dbReference type="NCBI Taxonomy" id="10224"/>
    <lineage>
        <taxon>Eukaryota</taxon>
        <taxon>Metazoa</taxon>
        <taxon>Hemichordata</taxon>
        <taxon>Enteropneusta</taxon>
        <taxon>Harrimaniidae</taxon>
        <taxon>Saccoglossus</taxon>
    </lineage>
</organism>
<keyword evidence="1" id="KW-0694">RNA-binding</keyword>
<dbReference type="CDD" id="cd22395">
    <property type="entry name" value="KH-I_AKAP1"/>
    <property type="match status" value="1"/>
</dbReference>